<comment type="similarity">
    <text evidence="2">Belongs to the krueppel C2H2-type zinc-finger protein family.</text>
</comment>
<dbReference type="FunFam" id="3.30.160.60:FF:000448">
    <property type="entry name" value="RE1-silencing transcription factor A"/>
    <property type="match status" value="1"/>
</dbReference>
<keyword evidence="10" id="KW-0539">Nucleus</keyword>
<organism evidence="13 14">
    <name type="scientific">Elysia crispata</name>
    <name type="common">lettuce slug</name>
    <dbReference type="NCBI Taxonomy" id="231223"/>
    <lineage>
        <taxon>Eukaryota</taxon>
        <taxon>Metazoa</taxon>
        <taxon>Spiralia</taxon>
        <taxon>Lophotrochozoa</taxon>
        <taxon>Mollusca</taxon>
        <taxon>Gastropoda</taxon>
        <taxon>Heterobranchia</taxon>
        <taxon>Euthyneura</taxon>
        <taxon>Panpulmonata</taxon>
        <taxon>Sacoglossa</taxon>
        <taxon>Placobranchoidea</taxon>
        <taxon>Plakobranchidae</taxon>
        <taxon>Elysia</taxon>
    </lineage>
</organism>
<evidence type="ECO:0000256" key="7">
    <source>
        <dbReference type="ARBA" id="ARBA00023015"/>
    </source>
</evidence>
<dbReference type="InterPro" id="IPR050527">
    <property type="entry name" value="Snail/Krueppel_Znf"/>
</dbReference>
<keyword evidence="14" id="KW-1185">Reference proteome</keyword>
<feature type="domain" description="C2H2-type" evidence="12">
    <location>
        <begin position="259"/>
        <end position="286"/>
    </location>
</feature>
<evidence type="ECO:0000256" key="1">
    <source>
        <dbReference type="ARBA" id="ARBA00004123"/>
    </source>
</evidence>
<keyword evidence="7" id="KW-0805">Transcription regulation</keyword>
<evidence type="ECO:0000259" key="12">
    <source>
        <dbReference type="PROSITE" id="PS50157"/>
    </source>
</evidence>
<evidence type="ECO:0000256" key="2">
    <source>
        <dbReference type="ARBA" id="ARBA00006991"/>
    </source>
</evidence>
<evidence type="ECO:0000313" key="14">
    <source>
        <dbReference type="Proteomes" id="UP001283361"/>
    </source>
</evidence>
<dbReference type="GO" id="GO:0000978">
    <property type="term" value="F:RNA polymerase II cis-regulatory region sequence-specific DNA binding"/>
    <property type="evidence" value="ECO:0007669"/>
    <property type="project" value="TreeGrafter"/>
</dbReference>
<dbReference type="GO" id="GO:0008270">
    <property type="term" value="F:zinc ion binding"/>
    <property type="evidence" value="ECO:0007669"/>
    <property type="project" value="UniProtKB-KW"/>
</dbReference>
<proteinExistence type="inferred from homology"/>
<feature type="domain" description="C2H2-type" evidence="12">
    <location>
        <begin position="287"/>
        <end position="314"/>
    </location>
</feature>
<dbReference type="Proteomes" id="UP001283361">
    <property type="component" value="Unassembled WGS sequence"/>
</dbReference>
<feature type="domain" description="C2H2-type" evidence="12">
    <location>
        <begin position="210"/>
        <end position="237"/>
    </location>
</feature>
<dbReference type="InterPro" id="IPR036236">
    <property type="entry name" value="Znf_C2H2_sf"/>
</dbReference>
<dbReference type="FunFam" id="3.30.160.60:FF:000185">
    <property type="entry name" value="zinc finger protein 319"/>
    <property type="match status" value="1"/>
</dbReference>
<keyword evidence="5 11" id="KW-0863">Zinc-finger</keyword>
<dbReference type="Gene3D" id="3.30.160.60">
    <property type="entry name" value="Classic Zinc Finger"/>
    <property type="match status" value="4"/>
</dbReference>
<sequence>MHRNIKLNCFMCDFKSKNIDKWLSHLSTEHCMEIPKLTHLLSRRNERESKEEQCLYKNQDEIPFALSETDISQQENVQTTAVTSRTNECNGVESVPLQPVAEHGKKAKLLKRTASNIEYIIKSEPELYSGQDINNGQESSDENILNLRNEQVKFVCGHCDKAFMTLSGYKRHQAGLEAISNSVQGESNLSIVPSCSSEDSAFWKGSAEALKCSQCSQTFTTAAKLQSHIQMHCHICPYIASSRTVLERHLRGHRQEKIFACPLCDFRAVVQSSVVLHMRTHTDERPFRCNQCDYSARTSSQLISHKLRHSGAKPYQCKVCGKRFTQAGSLGRHRKRESCIQVDLALM</sequence>
<evidence type="ECO:0000313" key="13">
    <source>
        <dbReference type="EMBL" id="KAK3783398.1"/>
    </source>
</evidence>
<dbReference type="GO" id="GO:0005634">
    <property type="term" value="C:nucleus"/>
    <property type="evidence" value="ECO:0007669"/>
    <property type="project" value="UniProtKB-SubCell"/>
</dbReference>
<evidence type="ECO:0000256" key="4">
    <source>
        <dbReference type="ARBA" id="ARBA00022737"/>
    </source>
</evidence>
<keyword evidence="4" id="KW-0677">Repeat</keyword>
<dbReference type="InterPro" id="IPR013087">
    <property type="entry name" value="Znf_C2H2_type"/>
</dbReference>
<protein>
    <recommendedName>
        <fullName evidence="12">C2H2-type domain-containing protein</fullName>
    </recommendedName>
</protein>
<gene>
    <name evidence="13" type="ORF">RRG08_033661</name>
</gene>
<dbReference type="Pfam" id="PF00096">
    <property type="entry name" value="zf-C2H2"/>
    <property type="match status" value="4"/>
</dbReference>
<dbReference type="PANTHER" id="PTHR24388:SF104">
    <property type="entry name" value="AT-RICH BINDING PROTEIN-RELATED"/>
    <property type="match status" value="1"/>
</dbReference>
<evidence type="ECO:0000256" key="11">
    <source>
        <dbReference type="PROSITE-ProRule" id="PRU00042"/>
    </source>
</evidence>
<evidence type="ECO:0000256" key="3">
    <source>
        <dbReference type="ARBA" id="ARBA00022723"/>
    </source>
</evidence>
<keyword evidence="9" id="KW-0804">Transcription</keyword>
<dbReference type="AlphaFoldDB" id="A0AAE1A8R6"/>
<feature type="domain" description="C2H2-type" evidence="12">
    <location>
        <begin position="315"/>
        <end position="335"/>
    </location>
</feature>
<reference evidence="13" key="1">
    <citation type="journal article" date="2023" name="G3 (Bethesda)">
        <title>A reference genome for the long-term kleptoplast-retaining sea slug Elysia crispata morphotype clarki.</title>
        <authorList>
            <person name="Eastman K.E."/>
            <person name="Pendleton A.L."/>
            <person name="Shaikh M.A."/>
            <person name="Suttiyut T."/>
            <person name="Ogas R."/>
            <person name="Tomko P."/>
            <person name="Gavelis G."/>
            <person name="Widhalm J.R."/>
            <person name="Wisecaver J.H."/>
        </authorList>
    </citation>
    <scope>NUCLEOTIDE SEQUENCE</scope>
    <source>
        <strain evidence="13">ECLA1</strain>
    </source>
</reference>
<comment type="subcellular location">
    <subcellularLocation>
        <location evidence="1">Nucleus</location>
    </subcellularLocation>
</comment>
<evidence type="ECO:0000256" key="10">
    <source>
        <dbReference type="ARBA" id="ARBA00023242"/>
    </source>
</evidence>
<dbReference type="SUPFAM" id="SSF57667">
    <property type="entry name" value="beta-beta-alpha zinc fingers"/>
    <property type="match status" value="3"/>
</dbReference>
<evidence type="ECO:0000256" key="8">
    <source>
        <dbReference type="ARBA" id="ARBA00023125"/>
    </source>
</evidence>
<dbReference type="PROSITE" id="PS50157">
    <property type="entry name" value="ZINC_FINGER_C2H2_2"/>
    <property type="match status" value="4"/>
</dbReference>
<dbReference type="GO" id="GO:0000981">
    <property type="term" value="F:DNA-binding transcription factor activity, RNA polymerase II-specific"/>
    <property type="evidence" value="ECO:0007669"/>
    <property type="project" value="TreeGrafter"/>
</dbReference>
<evidence type="ECO:0000256" key="6">
    <source>
        <dbReference type="ARBA" id="ARBA00022833"/>
    </source>
</evidence>
<dbReference type="EMBL" id="JAWDGP010002410">
    <property type="protein sequence ID" value="KAK3783398.1"/>
    <property type="molecule type" value="Genomic_DNA"/>
</dbReference>
<dbReference type="PANTHER" id="PTHR24388">
    <property type="entry name" value="ZINC FINGER PROTEIN"/>
    <property type="match status" value="1"/>
</dbReference>
<keyword evidence="8" id="KW-0238">DNA-binding</keyword>
<keyword evidence="3" id="KW-0479">Metal-binding</keyword>
<accession>A0AAE1A8R6</accession>
<dbReference type="PROSITE" id="PS00028">
    <property type="entry name" value="ZINC_FINGER_C2H2_1"/>
    <property type="match status" value="1"/>
</dbReference>
<evidence type="ECO:0000256" key="9">
    <source>
        <dbReference type="ARBA" id="ARBA00023163"/>
    </source>
</evidence>
<keyword evidence="6" id="KW-0862">Zinc</keyword>
<dbReference type="SMART" id="SM00355">
    <property type="entry name" value="ZnF_C2H2"/>
    <property type="match status" value="7"/>
</dbReference>
<comment type="caution">
    <text evidence="13">The sequence shown here is derived from an EMBL/GenBank/DDBJ whole genome shotgun (WGS) entry which is preliminary data.</text>
</comment>
<evidence type="ECO:0000256" key="5">
    <source>
        <dbReference type="ARBA" id="ARBA00022771"/>
    </source>
</evidence>
<name>A0AAE1A8R6_9GAST</name>